<dbReference type="STRING" id="1423801.FD50_GL000328"/>
<feature type="domain" description="Aminotransferase class I/classII large" evidence="4">
    <location>
        <begin position="33"/>
        <end position="381"/>
    </location>
</feature>
<evidence type="ECO:0000313" key="5">
    <source>
        <dbReference type="EMBL" id="KRL99056.1"/>
    </source>
</evidence>
<dbReference type="CDD" id="cd00609">
    <property type="entry name" value="AAT_like"/>
    <property type="match status" value="1"/>
</dbReference>
<dbReference type="InterPro" id="IPR004839">
    <property type="entry name" value="Aminotransferase_I/II_large"/>
</dbReference>
<evidence type="ECO:0000256" key="1">
    <source>
        <dbReference type="ARBA" id="ARBA00001933"/>
    </source>
</evidence>
<keyword evidence="2 5" id="KW-0032">Aminotransferase</keyword>
<dbReference type="PATRIC" id="fig|1423801.4.peg.334"/>
<dbReference type="SUPFAM" id="SSF53383">
    <property type="entry name" value="PLP-dependent transferases"/>
    <property type="match status" value="1"/>
</dbReference>
<proteinExistence type="predicted"/>
<dbReference type="EMBL" id="AZFQ01000034">
    <property type="protein sequence ID" value="KRL99056.1"/>
    <property type="molecule type" value="Genomic_DNA"/>
</dbReference>
<dbReference type="Gene3D" id="3.40.640.10">
    <property type="entry name" value="Type I PLP-dependent aspartate aminotransferase-like (Major domain)"/>
    <property type="match status" value="1"/>
</dbReference>
<dbReference type="PANTHER" id="PTHR42832:SF3">
    <property type="entry name" value="L-GLUTAMINE--4-(METHYLSULFANYL)-2-OXOBUTANOATE AMINOTRANSFERASE"/>
    <property type="match status" value="1"/>
</dbReference>
<dbReference type="GO" id="GO:0008483">
    <property type="term" value="F:transaminase activity"/>
    <property type="evidence" value="ECO:0007669"/>
    <property type="project" value="UniProtKB-KW"/>
</dbReference>
<dbReference type="Proteomes" id="UP000051166">
    <property type="component" value="Unassembled WGS sequence"/>
</dbReference>
<dbReference type="Gene3D" id="3.90.1150.10">
    <property type="entry name" value="Aspartate Aminotransferase, domain 1"/>
    <property type="match status" value="1"/>
</dbReference>
<dbReference type="Pfam" id="PF00155">
    <property type="entry name" value="Aminotran_1_2"/>
    <property type="match status" value="1"/>
</dbReference>
<keyword evidence="3 5" id="KW-0808">Transferase</keyword>
<gene>
    <name evidence="5" type="ORF">FD50_GL000328</name>
</gene>
<name>A0A0R1V0C3_9LACO</name>
<dbReference type="OrthoDB" id="9802328at2"/>
<comment type="caution">
    <text evidence="5">The sequence shown here is derived from an EMBL/GenBank/DDBJ whole genome shotgun (WGS) entry which is preliminary data.</text>
</comment>
<comment type="cofactor">
    <cofactor evidence="1">
        <name>pyridoxal 5'-phosphate</name>
        <dbReference type="ChEBI" id="CHEBI:597326"/>
    </cofactor>
</comment>
<dbReference type="PANTHER" id="PTHR42832">
    <property type="entry name" value="AMINO ACID AMINOTRANSFERASE"/>
    <property type="match status" value="1"/>
</dbReference>
<dbReference type="InterPro" id="IPR015424">
    <property type="entry name" value="PyrdxlP-dep_Trfase"/>
</dbReference>
<reference evidence="5 6" key="1">
    <citation type="journal article" date="2015" name="Genome Announc.">
        <title>Expanding the biotechnology potential of lactobacilli through comparative genomics of 213 strains and associated genera.</title>
        <authorList>
            <person name="Sun Z."/>
            <person name="Harris H.M."/>
            <person name="McCann A."/>
            <person name="Guo C."/>
            <person name="Argimon S."/>
            <person name="Zhang W."/>
            <person name="Yang X."/>
            <person name="Jeffery I.B."/>
            <person name="Cooney J.C."/>
            <person name="Kagawa T.F."/>
            <person name="Liu W."/>
            <person name="Song Y."/>
            <person name="Salvetti E."/>
            <person name="Wrobel A."/>
            <person name="Rasinkangas P."/>
            <person name="Parkhill J."/>
            <person name="Rea M.C."/>
            <person name="O'Sullivan O."/>
            <person name="Ritari J."/>
            <person name="Douillard F.P."/>
            <person name="Paul Ross R."/>
            <person name="Yang R."/>
            <person name="Briner A.E."/>
            <person name="Felis G.E."/>
            <person name="de Vos W.M."/>
            <person name="Barrangou R."/>
            <person name="Klaenhammer T.R."/>
            <person name="Caufield P.W."/>
            <person name="Cui Y."/>
            <person name="Zhang H."/>
            <person name="O'Toole P.W."/>
        </authorList>
    </citation>
    <scope>NUCLEOTIDE SEQUENCE [LARGE SCALE GENOMIC DNA]</scope>
    <source>
        <strain evidence="5 6">DSM 16230</strain>
    </source>
</reference>
<evidence type="ECO:0000256" key="2">
    <source>
        <dbReference type="ARBA" id="ARBA00022576"/>
    </source>
</evidence>
<dbReference type="AlphaFoldDB" id="A0A0R1V0C3"/>
<dbReference type="GO" id="GO:0030170">
    <property type="term" value="F:pyridoxal phosphate binding"/>
    <property type="evidence" value="ECO:0007669"/>
    <property type="project" value="InterPro"/>
</dbReference>
<evidence type="ECO:0000259" key="4">
    <source>
        <dbReference type="Pfam" id="PF00155"/>
    </source>
</evidence>
<dbReference type="InterPro" id="IPR050881">
    <property type="entry name" value="LL-DAP_aminotransferase"/>
</dbReference>
<accession>A0A0R1V0C3</accession>
<evidence type="ECO:0000313" key="6">
    <source>
        <dbReference type="Proteomes" id="UP000051166"/>
    </source>
</evidence>
<dbReference type="RefSeq" id="WP_056960509.1">
    <property type="nucleotide sequence ID" value="NZ_AZFQ01000034.1"/>
</dbReference>
<protein>
    <submittedName>
        <fullName evidence="5">LL-diaminopimelate aminotransferase</fullName>
    </submittedName>
</protein>
<evidence type="ECO:0000256" key="3">
    <source>
        <dbReference type="ARBA" id="ARBA00022679"/>
    </source>
</evidence>
<organism evidence="5 6">
    <name type="scientific">Liquorilactobacillus satsumensis DSM 16230 = JCM 12392</name>
    <dbReference type="NCBI Taxonomy" id="1423801"/>
    <lineage>
        <taxon>Bacteria</taxon>
        <taxon>Bacillati</taxon>
        <taxon>Bacillota</taxon>
        <taxon>Bacilli</taxon>
        <taxon>Lactobacillales</taxon>
        <taxon>Lactobacillaceae</taxon>
        <taxon>Liquorilactobacillus</taxon>
    </lineage>
</organism>
<dbReference type="GeneID" id="98307776"/>
<dbReference type="InterPro" id="IPR015422">
    <property type="entry name" value="PyrdxlP-dep_Trfase_small"/>
</dbReference>
<keyword evidence="6" id="KW-1185">Reference proteome</keyword>
<sequence>MQFKASQRIAQVGQKYLAIQQKQIRSLEKQGMKVINLGRGNPDQPTFPQIVAKAKSELEQPQNYGYPPYGGNENLKAAIRKFYAAEYQVTLAADEVTVFSGSTAALTALPMALANSGDVILTPDPAFFGYHIGITMSGATEWRMPLLAENNYLPDLSLIPPEIAQKAKLMFLNYPHNPTGAGATSEFFERVAAFGLQHKIAIVHDFAYADLSFAKPAPSFLQSRRAKETGIEIYTLSKTFNMAGWRCAFAVGNASIIKLLKTYIQNSVGGTFNVVQNAGSFALLSQKKQRQKLRALYSKRRSVMRVLEENGFAVAHSAGTFFSWVRLPATIKDERQFAAELLKQKQVAVVPGSAFGKNGQGYFRISLVTSTAVLLTGCKRIVEFVKDYHEGSGQFD</sequence>
<dbReference type="InterPro" id="IPR015421">
    <property type="entry name" value="PyrdxlP-dep_Trfase_major"/>
</dbReference>